<keyword evidence="1" id="KW-0812">Transmembrane</keyword>
<evidence type="ECO:0008006" key="4">
    <source>
        <dbReference type="Google" id="ProtNLM"/>
    </source>
</evidence>
<evidence type="ECO:0000256" key="1">
    <source>
        <dbReference type="SAM" id="Phobius"/>
    </source>
</evidence>
<protein>
    <recommendedName>
        <fullName evidence="4">DUF5671 domain-containing protein</fullName>
    </recommendedName>
</protein>
<feature type="transmembrane region" description="Helical" evidence="1">
    <location>
        <begin position="110"/>
        <end position="128"/>
    </location>
</feature>
<organism evidence="2 3">
    <name type="scientific">Candidatus Niyogibacteria bacterium CG10_big_fil_rev_8_21_14_0_10_42_19</name>
    <dbReference type="NCBI Taxonomy" id="1974725"/>
    <lineage>
        <taxon>Bacteria</taxon>
        <taxon>Candidatus Niyogiibacteriota</taxon>
    </lineage>
</organism>
<evidence type="ECO:0000313" key="2">
    <source>
        <dbReference type="EMBL" id="PIR70086.1"/>
    </source>
</evidence>
<dbReference type="AlphaFoldDB" id="A0A2H0TEW4"/>
<evidence type="ECO:0000313" key="3">
    <source>
        <dbReference type="Proteomes" id="UP000229383"/>
    </source>
</evidence>
<proteinExistence type="predicted"/>
<keyword evidence="1" id="KW-0472">Membrane</keyword>
<feature type="transmembrane region" description="Helical" evidence="1">
    <location>
        <begin position="12"/>
        <end position="31"/>
    </location>
</feature>
<accession>A0A2H0TEW4</accession>
<name>A0A2H0TEW4_9BACT</name>
<reference evidence="3" key="1">
    <citation type="submission" date="2017-09" db="EMBL/GenBank/DDBJ databases">
        <title>Depth-based differentiation of microbial function through sediment-hosted aquifers and enrichment of novel symbionts in the deep terrestrial subsurface.</title>
        <authorList>
            <person name="Probst A.J."/>
            <person name="Ladd B."/>
            <person name="Jarett J.K."/>
            <person name="Geller-Mcgrath D.E."/>
            <person name="Sieber C.M.K."/>
            <person name="Emerson J.B."/>
            <person name="Anantharaman K."/>
            <person name="Thomas B.C."/>
            <person name="Malmstrom R."/>
            <person name="Stieglmeier M."/>
            <person name="Klingl A."/>
            <person name="Woyke T."/>
            <person name="Ryan C.M."/>
            <person name="Banfield J.F."/>
        </authorList>
    </citation>
    <scope>NUCLEOTIDE SEQUENCE [LARGE SCALE GENOMIC DNA]</scope>
</reference>
<dbReference type="EMBL" id="PFCN01000037">
    <property type="protein sequence ID" value="PIR70086.1"/>
    <property type="molecule type" value="Genomic_DNA"/>
</dbReference>
<gene>
    <name evidence="2" type="ORF">COU46_03380</name>
</gene>
<comment type="caution">
    <text evidence="2">The sequence shown here is derived from an EMBL/GenBank/DDBJ whole genome shotgun (WGS) entry which is preliminary data.</text>
</comment>
<dbReference type="Proteomes" id="UP000229383">
    <property type="component" value="Unassembled WGS sequence"/>
</dbReference>
<sequence length="138" mass="16494">MKTNSWIRMIYLYTFAMLGLVLLTIGGVRFLDMGLKVYVFTKAEEQERIMYKQPAYAPFSVERIQEIEKGEAELTAQEHESLKRWLIEQENWERRNEEINPVTAQRHRNASFNLALILIGMPLYFYHWRVIKKDNEHA</sequence>
<keyword evidence="1" id="KW-1133">Transmembrane helix</keyword>